<dbReference type="GeneID" id="85017306"/>
<keyword evidence="3" id="KW-1185">Reference proteome</keyword>
<evidence type="ECO:0000313" key="2">
    <source>
        <dbReference type="EMBL" id="SDW82945.1"/>
    </source>
</evidence>
<dbReference type="EMBL" id="FNND01000004">
    <property type="protein sequence ID" value="SDW82945.1"/>
    <property type="molecule type" value="Genomic_DNA"/>
</dbReference>
<keyword evidence="1" id="KW-0472">Membrane</keyword>
<comment type="caution">
    <text evidence="2">The sequence shown here is derived from an EMBL/GenBank/DDBJ whole genome shotgun (WGS) entry which is preliminary data.</text>
</comment>
<keyword evidence="1" id="KW-0812">Transmembrane</keyword>
<dbReference type="RefSeq" id="WP_016420791.1">
    <property type="nucleotide sequence ID" value="NZ_CBDFAJ010000123.1"/>
</dbReference>
<accession>A0A1H2WQV6</accession>
<gene>
    <name evidence="2" type="ORF">SAMN05444420_104174</name>
</gene>
<evidence type="ECO:0000313" key="3">
    <source>
        <dbReference type="Proteomes" id="UP000182771"/>
    </source>
</evidence>
<feature type="transmembrane region" description="Helical" evidence="1">
    <location>
        <begin position="80"/>
        <end position="96"/>
    </location>
</feature>
<proteinExistence type="predicted"/>
<evidence type="ECO:0000256" key="1">
    <source>
        <dbReference type="SAM" id="Phobius"/>
    </source>
</evidence>
<keyword evidence="1" id="KW-1133">Transmembrane helix</keyword>
<feature type="transmembrane region" description="Helical" evidence="1">
    <location>
        <begin position="12"/>
        <end position="30"/>
    </location>
</feature>
<dbReference type="AlphaFoldDB" id="A0A1H2WQV6"/>
<dbReference type="Proteomes" id="UP000182771">
    <property type="component" value="Unassembled WGS sequence"/>
</dbReference>
<sequence>MKYHRSQKDVLIGIAVGLIVNILGMLLWWLFFSKSDLESTFVYAYEEGMLGAIIGLGAILNLLAFFAFIRLRQDSRAKGVLIATFISAFIILFLKFW</sequence>
<name>A0A1H2WQV6_9FLAO</name>
<organism evidence="2 3">
    <name type="scientific">Capnocytophaga granulosa</name>
    <dbReference type="NCBI Taxonomy" id="45242"/>
    <lineage>
        <taxon>Bacteria</taxon>
        <taxon>Pseudomonadati</taxon>
        <taxon>Bacteroidota</taxon>
        <taxon>Flavobacteriia</taxon>
        <taxon>Flavobacteriales</taxon>
        <taxon>Flavobacteriaceae</taxon>
        <taxon>Capnocytophaga</taxon>
    </lineage>
</organism>
<protein>
    <submittedName>
        <fullName evidence="2">Uncharacterized protein</fullName>
    </submittedName>
</protein>
<reference evidence="2 3" key="1">
    <citation type="submission" date="2016-10" db="EMBL/GenBank/DDBJ databases">
        <authorList>
            <person name="Varghese N."/>
            <person name="Submissions S."/>
        </authorList>
    </citation>
    <scope>NUCLEOTIDE SEQUENCE [LARGE SCALE GENOMIC DNA]</scope>
    <source>
        <strain evidence="2 3">DSM 11449</strain>
    </source>
</reference>
<dbReference type="OrthoDB" id="1362378at2"/>
<feature type="transmembrane region" description="Helical" evidence="1">
    <location>
        <begin position="50"/>
        <end position="68"/>
    </location>
</feature>